<dbReference type="RefSeq" id="WP_074977014.1">
    <property type="nucleotide sequence ID" value="NZ_FPAG01000002.1"/>
</dbReference>
<keyword evidence="3" id="KW-0238">DNA-binding</keyword>
<evidence type="ECO:0000313" key="3">
    <source>
        <dbReference type="EMBL" id="SFS54230.1"/>
    </source>
</evidence>
<protein>
    <submittedName>
        <fullName evidence="3">DNA-binding response regulator, NarL/FixJ family, contains REC and HTH domains</fullName>
    </submittedName>
</protein>
<proteinExistence type="predicted"/>
<dbReference type="GO" id="GO:0003677">
    <property type="term" value="F:DNA binding"/>
    <property type="evidence" value="ECO:0007669"/>
    <property type="project" value="UniProtKB-KW"/>
</dbReference>
<keyword evidence="1" id="KW-0597">Phosphoprotein</keyword>
<dbReference type="GO" id="GO:0000160">
    <property type="term" value="P:phosphorelay signal transduction system"/>
    <property type="evidence" value="ECO:0007669"/>
    <property type="project" value="InterPro"/>
</dbReference>
<dbReference type="OrthoDB" id="659223at2"/>
<organism evidence="3 4">
    <name type="scientific">Zhouia amylolytica</name>
    <dbReference type="NCBI Taxonomy" id="376730"/>
    <lineage>
        <taxon>Bacteria</taxon>
        <taxon>Pseudomonadati</taxon>
        <taxon>Bacteroidota</taxon>
        <taxon>Flavobacteriia</taxon>
        <taxon>Flavobacteriales</taxon>
        <taxon>Flavobacteriaceae</taxon>
        <taxon>Zhouia</taxon>
    </lineage>
</organism>
<name>A0A1I6QPE0_9FLAO</name>
<dbReference type="EMBL" id="FPAG01000002">
    <property type="protein sequence ID" value="SFS54230.1"/>
    <property type="molecule type" value="Genomic_DNA"/>
</dbReference>
<evidence type="ECO:0000256" key="1">
    <source>
        <dbReference type="PROSITE-ProRule" id="PRU00169"/>
    </source>
</evidence>
<dbReference type="SUPFAM" id="SSF52172">
    <property type="entry name" value="CheY-like"/>
    <property type="match status" value="1"/>
</dbReference>
<feature type="domain" description="Response regulatory" evidence="2">
    <location>
        <begin position="4"/>
        <end position="132"/>
    </location>
</feature>
<dbReference type="Gene3D" id="3.40.50.2300">
    <property type="match status" value="1"/>
</dbReference>
<dbReference type="InterPro" id="IPR011006">
    <property type="entry name" value="CheY-like_superfamily"/>
</dbReference>
<dbReference type="Proteomes" id="UP000183209">
    <property type="component" value="Unassembled WGS sequence"/>
</dbReference>
<reference evidence="3 4" key="1">
    <citation type="submission" date="2016-10" db="EMBL/GenBank/DDBJ databases">
        <authorList>
            <person name="de Groot N.N."/>
        </authorList>
    </citation>
    <scope>NUCLEOTIDE SEQUENCE [LARGE SCALE GENOMIC DNA]</scope>
    <source>
        <strain evidence="3 4">CGMCC 1.6114</strain>
    </source>
</reference>
<accession>A0A1I6QPE0</accession>
<gene>
    <name evidence="3" type="ORF">SAMN04487906_0764</name>
</gene>
<dbReference type="AlphaFoldDB" id="A0A1I6QPE0"/>
<dbReference type="PROSITE" id="PS50110">
    <property type="entry name" value="RESPONSE_REGULATORY"/>
    <property type="match status" value="1"/>
</dbReference>
<sequence>MFRKVLIAEDIDSINLGIVTNLKKSFDFEIAHVKYCDDAILKVKKALLEALPYDLLITDLSFKPDHRNCNICSGDELAREVLKLHPPTKIIMYSIEDRPLKIKNFFNEPGIHGYVCKGRESAREINKAIETVYKNEYYLSQSLDYAIKGTPVMEIDDYDIRLINELANGLLQDEIAKNFKAEGVFPASLSSIEKRLNKLKIYFKAKNSTHLVAIVKDLGLI</sequence>
<evidence type="ECO:0000313" key="4">
    <source>
        <dbReference type="Proteomes" id="UP000183209"/>
    </source>
</evidence>
<dbReference type="InterPro" id="IPR001789">
    <property type="entry name" value="Sig_transdc_resp-reg_receiver"/>
</dbReference>
<evidence type="ECO:0000259" key="2">
    <source>
        <dbReference type="PROSITE" id="PS50110"/>
    </source>
</evidence>
<feature type="modified residue" description="4-aspartylphosphate" evidence="1">
    <location>
        <position position="59"/>
    </location>
</feature>